<comment type="caution">
    <text evidence="2">The sequence shown here is derived from an EMBL/GenBank/DDBJ whole genome shotgun (WGS) entry which is preliminary data.</text>
</comment>
<dbReference type="CDD" id="cd06222">
    <property type="entry name" value="RNase_H_like"/>
    <property type="match status" value="1"/>
</dbReference>
<dbReference type="InterPro" id="IPR012337">
    <property type="entry name" value="RNaseH-like_sf"/>
</dbReference>
<accession>A0ABR0MTY9</accession>
<evidence type="ECO:0000313" key="2">
    <source>
        <dbReference type="EMBL" id="KAK5776762.1"/>
    </source>
</evidence>
<evidence type="ECO:0000259" key="1">
    <source>
        <dbReference type="Pfam" id="PF13456"/>
    </source>
</evidence>
<dbReference type="InterPro" id="IPR044730">
    <property type="entry name" value="RNase_H-like_dom_plant"/>
</dbReference>
<dbReference type="PANTHER" id="PTHR47723">
    <property type="entry name" value="OS05G0353850 PROTEIN"/>
    <property type="match status" value="1"/>
</dbReference>
<dbReference type="SUPFAM" id="SSF53098">
    <property type="entry name" value="Ribonuclease H-like"/>
    <property type="match status" value="1"/>
</dbReference>
<name>A0ABR0MTY9_GOSAR</name>
<dbReference type="InterPro" id="IPR002156">
    <property type="entry name" value="RNaseH_domain"/>
</dbReference>
<dbReference type="Proteomes" id="UP001358586">
    <property type="component" value="Chromosome 12"/>
</dbReference>
<organism evidence="2 3">
    <name type="scientific">Gossypium arboreum</name>
    <name type="common">Tree cotton</name>
    <name type="synonym">Gossypium nanking</name>
    <dbReference type="NCBI Taxonomy" id="29729"/>
    <lineage>
        <taxon>Eukaryota</taxon>
        <taxon>Viridiplantae</taxon>
        <taxon>Streptophyta</taxon>
        <taxon>Embryophyta</taxon>
        <taxon>Tracheophyta</taxon>
        <taxon>Spermatophyta</taxon>
        <taxon>Magnoliopsida</taxon>
        <taxon>eudicotyledons</taxon>
        <taxon>Gunneridae</taxon>
        <taxon>Pentapetalae</taxon>
        <taxon>rosids</taxon>
        <taxon>malvids</taxon>
        <taxon>Malvales</taxon>
        <taxon>Malvaceae</taxon>
        <taxon>Malvoideae</taxon>
        <taxon>Gossypium</taxon>
    </lineage>
</organism>
<protein>
    <recommendedName>
        <fullName evidence="1">RNase H type-1 domain-containing protein</fullName>
    </recommendedName>
</protein>
<keyword evidence="3" id="KW-1185">Reference proteome</keyword>
<dbReference type="InterPro" id="IPR036397">
    <property type="entry name" value="RNaseH_sf"/>
</dbReference>
<dbReference type="InterPro" id="IPR053151">
    <property type="entry name" value="RNase_H-like"/>
</dbReference>
<sequence>MWIAHVNNKTKCNLGGVVRGPNRGWMEGFKIMIGLSDIFQVEARALFEGLKFAWAQGFCLVEIESDNALLIAVIQDELAASSKYSEIRQIMMDNNEWLNILLKRLEAKWNSYLSMYIHRNT</sequence>
<dbReference type="EMBL" id="JARKNE010000012">
    <property type="protein sequence ID" value="KAK5776762.1"/>
    <property type="molecule type" value="Genomic_DNA"/>
</dbReference>
<dbReference type="Gene3D" id="3.30.420.10">
    <property type="entry name" value="Ribonuclease H-like superfamily/Ribonuclease H"/>
    <property type="match status" value="1"/>
</dbReference>
<dbReference type="Pfam" id="PF13456">
    <property type="entry name" value="RVT_3"/>
    <property type="match status" value="1"/>
</dbReference>
<feature type="domain" description="RNase H type-1" evidence="1">
    <location>
        <begin position="7"/>
        <end position="91"/>
    </location>
</feature>
<reference evidence="2 3" key="1">
    <citation type="submission" date="2023-03" db="EMBL/GenBank/DDBJ databases">
        <title>WGS of Gossypium arboreum.</title>
        <authorList>
            <person name="Yu D."/>
        </authorList>
    </citation>
    <scope>NUCLEOTIDE SEQUENCE [LARGE SCALE GENOMIC DNA]</scope>
    <source>
        <tissue evidence="2">Leaf</tissue>
    </source>
</reference>
<dbReference type="PANTHER" id="PTHR47723:SF24">
    <property type="entry name" value="RNASE H TYPE-1 DOMAIN-CONTAINING PROTEIN"/>
    <property type="match status" value="1"/>
</dbReference>
<gene>
    <name evidence="2" type="ORF">PVK06_044725</name>
</gene>
<proteinExistence type="predicted"/>
<evidence type="ECO:0000313" key="3">
    <source>
        <dbReference type="Proteomes" id="UP001358586"/>
    </source>
</evidence>